<sequence>LIQRNRSKIKYARENGLHNRYNETSMHDELRECTGTLITITSMNKQ</sequence>
<organism evidence="1">
    <name type="scientific">Brugia timori</name>
    <dbReference type="NCBI Taxonomy" id="42155"/>
    <lineage>
        <taxon>Eukaryota</taxon>
        <taxon>Metazoa</taxon>
        <taxon>Ecdysozoa</taxon>
        <taxon>Nematoda</taxon>
        <taxon>Chromadorea</taxon>
        <taxon>Rhabditida</taxon>
        <taxon>Spirurina</taxon>
        <taxon>Spiruromorpha</taxon>
        <taxon>Filarioidea</taxon>
        <taxon>Onchocercidae</taxon>
        <taxon>Brugia</taxon>
    </lineage>
</organism>
<accession>A0A0R3Q5Z3</accession>
<reference evidence="1" key="1">
    <citation type="submission" date="2017-02" db="UniProtKB">
        <authorList>
            <consortium name="WormBaseParasite"/>
        </authorList>
    </citation>
    <scope>IDENTIFICATION</scope>
</reference>
<evidence type="ECO:0000313" key="1">
    <source>
        <dbReference type="WBParaSite" id="BTMF_0000174401-mRNA-1"/>
    </source>
</evidence>
<name>A0A0R3Q5Z3_9BILA</name>
<protein>
    <submittedName>
        <fullName evidence="1">Reverse transcriptase</fullName>
    </submittedName>
</protein>
<dbReference type="AlphaFoldDB" id="A0A0R3Q5Z3"/>
<proteinExistence type="predicted"/>
<dbReference type="WBParaSite" id="BTMF_0000174401-mRNA-1">
    <property type="protein sequence ID" value="BTMF_0000174401-mRNA-1"/>
    <property type="gene ID" value="BTMF_0000174401"/>
</dbReference>